<dbReference type="Gene3D" id="1.20.5.1160">
    <property type="entry name" value="Vasodilator-stimulated phosphoprotein"/>
    <property type="match status" value="1"/>
</dbReference>
<organism evidence="6 7">
    <name type="scientific">Teredinibacter turnerae (strain ATCC 39867 / T7901)</name>
    <dbReference type="NCBI Taxonomy" id="377629"/>
    <lineage>
        <taxon>Bacteria</taxon>
        <taxon>Pseudomonadati</taxon>
        <taxon>Pseudomonadota</taxon>
        <taxon>Gammaproteobacteria</taxon>
        <taxon>Cellvibrionales</taxon>
        <taxon>Cellvibrionaceae</taxon>
        <taxon>Teredinibacter</taxon>
    </lineage>
</organism>
<keyword evidence="1 2" id="KW-0732">Signal</keyword>
<evidence type="ECO:0000313" key="6">
    <source>
        <dbReference type="EMBL" id="ACR14118.1"/>
    </source>
</evidence>
<dbReference type="InterPro" id="IPR008334">
    <property type="entry name" value="5'-Nucleotdase_C"/>
</dbReference>
<dbReference type="AlphaFoldDB" id="C5BM60"/>
<dbReference type="RefSeq" id="WP_015820234.1">
    <property type="nucleotide sequence ID" value="NC_012997.1"/>
</dbReference>
<comment type="similarity">
    <text evidence="2">Belongs to the 5'-nucleotidase family.</text>
</comment>
<evidence type="ECO:0000259" key="4">
    <source>
        <dbReference type="Pfam" id="PF00149"/>
    </source>
</evidence>
<dbReference type="PROSITE" id="PS51257">
    <property type="entry name" value="PROKAR_LIPOPROTEIN"/>
    <property type="match status" value="1"/>
</dbReference>
<proteinExistence type="inferred from homology"/>
<dbReference type="PANTHER" id="PTHR11575:SF24">
    <property type="entry name" value="5'-NUCLEOTIDASE"/>
    <property type="match status" value="1"/>
</dbReference>
<dbReference type="Proteomes" id="UP000009080">
    <property type="component" value="Chromosome"/>
</dbReference>
<evidence type="ECO:0000256" key="3">
    <source>
        <dbReference type="SAM" id="Coils"/>
    </source>
</evidence>
<dbReference type="Pfam" id="PF00149">
    <property type="entry name" value="Metallophos"/>
    <property type="match status" value="1"/>
</dbReference>
<reference evidence="6 7" key="1">
    <citation type="journal article" date="2009" name="PLoS ONE">
        <title>The complete genome of Teredinibacter turnerae T7901: an intracellular endosymbiont of marine wood-boring bivalves (shipworms).</title>
        <authorList>
            <person name="Yang J.C."/>
            <person name="Madupu R."/>
            <person name="Durkin A.S."/>
            <person name="Ekborg N.A."/>
            <person name="Pedamallu C.S."/>
            <person name="Hostetler J.B."/>
            <person name="Radune D."/>
            <person name="Toms B.S."/>
            <person name="Henrissat B."/>
            <person name="Coutinho P.M."/>
            <person name="Schwarz S."/>
            <person name="Field L."/>
            <person name="Trindade-Silva A.E."/>
            <person name="Soares C.A.G."/>
            <person name="Elshahawi S."/>
            <person name="Hanora A."/>
            <person name="Schmidt E.W."/>
            <person name="Haygood M.G."/>
            <person name="Posfai J."/>
            <person name="Benner J."/>
            <person name="Madinger C."/>
            <person name="Nove J."/>
            <person name="Anton B."/>
            <person name="Chaudhary K."/>
            <person name="Foster J."/>
            <person name="Holman A."/>
            <person name="Kumar S."/>
            <person name="Lessard P.A."/>
            <person name="Luyten Y.A."/>
            <person name="Slatko B."/>
            <person name="Wood N."/>
            <person name="Wu B."/>
            <person name="Teplitski M."/>
            <person name="Mougous J.D."/>
            <person name="Ward N."/>
            <person name="Eisen J.A."/>
            <person name="Badger J.H."/>
            <person name="Distel D.L."/>
        </authorList>
    </citation>
    <scope>NUCLEOTIDE SEQUENCE [LARGE SCALE GENOMIC DNA]</scope>
    <source>
        <strain evidence="7">ATCC 39867 / T7901</strain>
    </source>
</reference>
<evidence type="ECO:0000256" key="1">
    <source>
        <dbReference type="ARBA" id="ARBA00022729"/>
    </source>
</evidence>
<dbReference type="STRING" id="377629.TERTU_0316"/>
<dbReference type="InterPro" id="IPR036907">
    <property type="entry name" value="5'-Nucleotdase_C_sf"/>
</dbReference>
<evidence type="ECO:0000256" key="2">
    <source>
        <dbReference type="RuleBase" id="RU362119"/>
    </source>
</evidence>
<sequence>MKQWIKPLAVLAASASLFACDGDDYDSDIKSLRQTNDELSGEVSDLNSENTQLASDIADLRAQLTQAGADQTALQAQITALEEQLALLQGGKPLTVTLLHMNDHHSHLEAESLRFPVDQLSLAAKAEGDAAITSVDINYGGFPMLVSLFDDLAKQSVNPVKIHAGDAMTGTLYNTLFKGEADAAMMNQVCFDVFAPGNHEFDAGDAGLARFLDDLNGSGCNTATVAANVQPHANSALAQGYLQPYTIKDFAGEKVGFIGIDIAGKTKNSSFPDEGTTFSDETATAQAVIDQLTAEGVNKIVLVTHYQYAKDQALASALHNVDVIVGGDSHSLLGDDTFTALGFNTVGDYPTQVQNLDGNPVCIVHAWEYAHLLGRLEVNFNAAGVVESCTGNPIIPMEASFSYAYSDSETRVLEGDDAYQVRKALAAHDEIAFVAADAATADILQTYQAQTDVLKQTLIGTVNEDLCLVRWPGDSRSSLCDRMDTYAYGSDISNIVAKAFLMVTPEADIAIQNGGGVRVDVPMGNYSIGDAYVLLPFSNTLVVLEMTGQQVVNVLEDALSYALDEAQSTGAYPYASGLRYNVDASAAKGSRVSNVEVNSRVSGSWTPINLANTYKVVTNNFIASGQDGYTTFETPFKAGNYVDTYTEYAQGFVSYMQLLADDNENLMKLPVSEYSTQVYIGRDGCNHSTQTNCVDY</sequence>
<dbReference type="EMBL" id="CP001614">
    <property type="protein sequence ID" value="ACR14118.1"/>
    <property type="molecule type" value="Genomic_DNA"/>
</dbReference>
<evidence type="ECO:0000259" key="5">
    <source>
        <dbReference type="Pfam" id="PF02872"/>
    </source>
</evidence>
<dbReference type="GO" id="GO:0000166">
    <property type="term" value="F:nucleotide binding"/>
    <property type="evidence" value="ECO:0007669"/>
    <property type="project" value="UniProtKB-KW"/>
</dbReference>
<feature type="domain" description="Calcineurin-like phosphoesterase" evidence="4">
    <location>
        <begin position="97"/>
        <end position="331"/>
    </location>
</feature>
<dbReference type="InterPro" id="IPR029052">
    <property type="entry name" value="Metallo-depent_PP-like"/>
</dbReference>
<dbReference type="InterPro" id="IPR004843">
    <property type="entry name" value="Calcineurin-like_PHP"/>
</dbReference>
<dbReference type="OrthoDB" id="9803927at2"/>
<dbReference type="GO" id="GO:0008768">
    <property type="term" value="F:UDP-sugar diphosphatase activity"/>
    <property type="evidence" value="ECO:0007669"/>
    <property type="project" value="TreeGrafter"/>
</dbReference>
<dbReference type="PRINTS" id="PR01607">
    <property type="entry name" value="APYRASEFAMLY"/>
</dbReference>
<keyword evidence="2" id="KW-0378">Hydrolase</keyword>
<name>C5BM60_TERTT</name>
<dbReference type="SUPFAM" id="SSF55816">
    <property type="entry name" value="5'-nucleotidase (syn. UDP-sugar hydrolase), C-terminal domain"/>
    <property type="match status" value="1"/>
</dbReference>
<feature type="chain" id="PRO_5002948721" evidence="2">
    <location>
        <begin position="20"/>
        <end position="696"/>
    </location>
</feature>
<dbReference type="SUPFAM" id="SSF56300">
    <property type="entry name" value="Metallo-dependent phosphatases"/>
    <property type="match status" value="1"/>
</dbReference>
<dbReference type="GO" id="GO:0030288">
    <property type="term" value="C:outer membrane-bounded periplasmic space"/>
    <property type="evidence" value="ECO:0007669"/>
    <property type="project" value="TreeGrafter"/>
</dbReference>
<dbReference type="eggNOG" id="COG0737">
    <property type="taxonomic scope" value="Bacteria"/>
</dbReference>
<feature type="domain" description="5'-Nucleotidase C-terminal" evidence="5">
    <location>
        <begin position="489"/>
        <end position="633"/>
    </location>
</feature>
<dbReference type="Gene3D" id="3.60.21.10">
    <property type="match status" value="1"/>
</dbReference>
<keyword evidence="7" id="KW-1185">Reference proteome</keyword>
<dbReference type="Gene3D" id="3.90.780.10">
    <property type="entry name" value="5'-Nucleotidase, C-terminal domain"/>
    <property type="match status" value="1"/>
</dbReference>
<dbReference type="Pfam" id="PF02872">
    <property type="entry name" value="5_nucleotid_C"/>
    <property type="match status" value="1"/>
</dbReference>
<evidence type="ECO:0000313" key="7">
    <source>
        <dbReference type="Proteomes" id="UP000009080"/>
    </source>
</evidence>
<keyword evidence="3" id="KW-0175">Coiled coil</keyword>
<dbReference type="GO" id="GO:0008253">
    <property type="term" value="F:5'-nucleotidase activity"/>
    <property type="evidence" value="ECO:0007669"/>
    <property type="project" value="TreeGrafter"/>
</dbReference>
<feature type="coiled-coil region" evidence="3">
    <location>
        <begin position="29"/>
        <end position="63"/>
    </location>
</feature>
<dbReference type="InterPro" id="IPR006179">
    <property type="entry name" value="5_nucleotidase/apyrase"/>
</dbReference>
<keyword evidence="2" id="KW-0547">Nucleotide-binding</keyword>
<feature type="signal peptide" evidence="2">
    <location>
        <begin position="1"/>
        <end position="19"/>
    </location>
</feature>
<dbReference type="KEGG" id="ttu:TERTU_0316"/>
<dbReference type="GO" id="GO:0009166">
    <property type="term" value="P:nucleotide catabolic process"/>
    <property type="evidence" value="ECO:0007669"/>
    <property type="project" value="InterPro"/>
</dbReference>
<dbReference type="PANTHER" id="PTHR11575">
    <property type="entry name" value="5'-NUCLEOTIDASE-RELATED"/>
    <property type="match status" value="1"/>
</dbReference>
<dbReference type="HOGENOM" id="CLU_005854_7_1_6"/>
<gene>
    <name evidence="6" type="ordered locus">TERTU_0316</name>
</gene>
<accession>C5BM60</accession>
<protein>
    <submittedName>
        <fullName evidence="6">5'-nucleotidase</fullName>
    </submittedName>
</protein>